<dbReference type="InterPro" id="IPR022346">
    <property type="entry name" value="T2SS_GspH"/>
</dbReference>
<dbReference type="NCBIfam" id="TIGR02532">
    <property type="entry name" value="IV_pilin_GFxxxE"/>
    <property type="match status" value="1"/>
</dbReference>
<evidence type="ECO:0000256" key="6">
    <source>
        <dbReference type="ARBA" id="ARBA00022692"/>
    </source>
</evidence>
<keyword evidence="14" id="KW-1185">Reference proteome</keyword>
<evidence type="ECO:0000256" key="2">
    <source>
        <dbReference type="ARBA" id="ARBA00021549"/>
    </source>
</evidence>
<evidence type="ECO:0000256" key="5">
    <source>
        <dbReference type="ARBA" id="ARBA00022519"/>
    </source>
</evidence>
<reference evidence="13 14" key="1">
    <citation type="submission" date="2022-10" db="EMBL/GenBank/DDBJ databases">
        <title>A novel Pseudomonas species, isolated from Passiflora incarnata leaves.</title>
        <authorList>
            <person name="Cueva-Yesquen L.G."/>
            <person name="Fantinatti-Garboggini F."/>
        </authorList>
    </citation>
    <scope>NUCLEOTIDE SEQUENCE [LARGE SCALE GENOMIC DNA]</scope>
    <source>
        <strain evidence="13 14">CBMAI 2609</strain>
    </source>
</reference>
<dbReference type="Proteomes" id="UP001157461">
    <property type="component" value="Unassembled WGS sequence"/>
</dbReference>
<sequence>MRFSLGYPVMKNRSLRPVQGFTLIEMLVVVALLGIFLAIAAPSFAGLIRSNKVQAAADELVTVLQYARSEAITRGVTVTLTADSATTWNAGFNITAAGQILRRIDAGGLQSGITVSSGAAQASFSATGTTGGTTSQCFTLCPADQAGQCRFVGVSVTGRITPPSIDRPLTGECT</sequence>
<feature type="domain" description="General secretion pathway GspH" evidence="12">
    <location>
        <begin position="56"/>
        <end position="158"/>
    </location>
</feature>
<keyword evidence="7 11" id="KW-1133">Transmembrane helix</keyword>
<evidence type="ECO:0000256" key="1">
    <source>
        <dbReference type="ARBA" id="ARBA00004377"/>
    </source>
</evidence>
<evidence type="ECO:0000256" key="11">
    <source>
        <dbReference type="SAM" id="Phobius"/>
    </source>
</evidence>
<name>A0ABT6ILY2_9PSED</name>
<evidence type="ECO:0000259" key="12">
    <source>
        <dbReference type="Pfam" id="PF12019"/>
    </source>
</evidence>
<comment type="subcellular location">
    <subcellularLocation>
        <location evidence="1">Cell inner membrane</location>
        <topology evidence="1">Single-pass membrane protein</topology>
    </subcellularLocation>
</comment>
<keyword evidence="5" id="KW-0997">Cell inner membrane</keyword>
<feature type="transmembrane region" description="Helical" evidence="11">
    <location>
        <begin position="21"/>
        <end position="45"/>
    </location>
</feature>
<dbReference type="SUPFAM" id="SSF54523">
    <property type="entry name" value="Pili subunits"/>
    <property type="match status" value="1"/>
</dbReference>
<keyword evidence="6 11" id="KW-0812">Transmembrane</keyword>
<evidence type="ECO:0000313" key="14">
    <source>
        <dbReference type="Proteomes" id="UP001157461"/>
    </source>
</evidence>
<evidence type="ECO:0000256" key="8">
    <source>
        <dbReference type="ARBA" id="ARBA00023136"/>
    </source>
</evidence>
<keyword evidence="3" id="KW-1003">Cell membrane</keyword>
<evidence type="ECO:0000256" key="10">
    <source>
        <dbReference type="ARBA" id="ARBA00030775"/>
    </source>
</evidence>
<keyword evidence="8 11" id="KW-0472">Membrane</keyword>
<dbReference type="RefSeq" id="WP_280310708.1">
    <property type="nucleotide sequence ID" value="NZ_JAPDIQ010000010.1"/>
</dbReference>
<proteinExistence type="inferred from homology"/>
<evidence type="ECO:0000256" key="4">
    <source>
        <dbReference type="ARBA" id="ARBA00022481"/>
    </source>
</evidence>
<evidence type="ECO:0000256" key="7">
    <source>
        <dbReference type="ARBA" id="ARBA00022989"/>
    </source>
</evidence>
<evidence type="ECO:0000313" key="13">
    <source>
        <dbReference type="EMBL" id="MDH4765177.1"/>
    </source>
</evidence>
<organism evidence="13 14">
    <name type="scientific">Pseudomonas flavocrustae</name>
    <dbReference type="NCBI Taxonomy" id="2991719"/>
    <lineage>
        <taxon>Bacteria</taxon>
        <taxon>Pseudomonadati</taxon>
        <taxon>Pseudomonadota</taxon>
        <taxon>Gammaproteobacteria</taxon>
        <taxon>Pseudomonadales</taxon>
        <taxon>Pseudomonadaceae</taxon>
        <taxon>Pseudomonas</taxon>
    </lineage>
</organism>
<dbReference type="Pfam" id="PF07963">
    <property type="entry name" value="N_methyl"/>
    <property type="match status" value="1"/>
</dbReference>
<dbReference type="InterPro" id="IPR012902">
    <property type="entry name" value="N_methyl_site"/>
</dbReference>
<protein>
    <recommendedName>
        <fullName evidence="2">Type II secretion system protein H</fullName>
    </recommendedName>
    <alternativeName>
        <fullName evidence="10">General secretion pathway protein H</fullName>
    </alternativeName>
</protein>
<dbReference type="PROSITE" id="PS00409">
    <property type="entry name" value="PROKAR_NTER_METHYL"/>
    <property type="match status" value="1"/>
</dbReference>
<dbReference type="Gene3D" id="3.55.40.10">
    <property type="entry name" value="minor pseudopilin epsh domain"/>
    <property type="match status" value="1"/>
</dbReference>
<evidence type="ECO:0000256" key="3">
    <source>
        <dbReference type="ARBA" id="ARBA00022475"/>
    </source>
</evidence>
<evidence type="ECO:0000256" key="9">
    <source>
        <dbReference type="ARBA" id="ARBA00025772"/>
    </source>
</evidence>
<comment type="caution">
    <text evidence="13">The sequence shown here is derived from an EMBL/GenBank/DDBJ whole genome shotgun (WGS) entry which is preliminary data.</text>
</comment>
<accession>A0ABT6ILY2</accession>
<keyword evidence="4" id="KW-0488">Methylation</keyword>
<dbReference type="EMBL" id="JAPDIQ010000010">
    <property type="protein sequence ID" value="MDH4765177.1"/>
    <property type="molecule type" value="Genomic_DNA"/>
</dbReference>
<dbReference type="Pfam" id="PF12019">
    <property type="entry name" value="GspH"/>
    <property type="match status" value="1"/>
</dbReference>
<gene>
    <name evidence="13" type="ORF">OMP44_19975</name>
</gene>
<dbReference type="InterPro" id="IPR045584">
    <property type="entry name" value="Pilin-like"/>
</dbReference>
<comment type="similarity">
    <text evidence="9">Belongs to the GSP H family.</text>
</comment>